<dbReference type="EMBL" id="JAFBMS010000008">
    <property type="protein sequence ID" value="KAG9349902.1"/>
    <property type="molecule type" value="Genomic_DNA"/>
</dbReference>
<keyword evidence="2" id="KW-1185">Reference proteome</keyword>
<reference evidence="1" key="1">
    <citation type="thesis" date="2021" institute="BYU ScholarsArchive" country="Provo, UT, USA">
        <title>Applications of and Algorithms for Genome Assembly and Genomic Analyses with an Emphasis on Marine Teleosts.</title>
        <authorList>
            <person name="Pickett B.D."/>
        </authorList>
    </citation>
    <scope>NUCLEOTIDE SEQUENCE</scope>
    <source>
        <strain evidence="1">HI-2016</strain>
    </source>
</reference>
<sequence length="165" mass="18355">MCVIAVGGRAIRRRWQSSHSRQSSFHSRSQPFTLSAETVVRLPLHCGLPWSYCYRQFVKSPSFQNRERAKNHASLQTRTYRLAGRAICPLALCLQLRKDFQQSCREQPFSPSVSITLVITVCTGGRAKYTGNTSLSLHRVTSAGAGTWQHICGILGSYRLAGGIV</sequence>
<gene>
    <name evidence="1" type="ORF">JZ751_026255</name>
</gene>
<proteinExistence type="predicted"/>
<dbReference type="Proteomes" id="UP000824540">
    <property type="component" value="Unassembled WGS sequence"/>
</dbReference>
<protein>
    <submittedName>
        <fullName evidence="1">Uncharacterized protein</fullName>
    </submittedName>
</protein>
<dbReference type="AlphaFoldDB" id="A0A8T2PJS4"/>
<organism evidence="1 2">
    <name type="scientific">Albula glossodonta</name>
    <name type="common">roundjaw bonefish</name>
    <dbReference type="NCBI Taxonomy" id="121402"/>
    <lineage>
        <taxon>Eukaryota</taxon>
        <taxon>Metazoa</taxon>
        <taxon>Chordata</taxon>
        <taxon>Craniata</taxon>
        <taxon>Vertebrata</taxon>
        <taxon>Euteleostomi</taxon>
        <taxon>Actinopterygii</taxon>
        <taxon>Neopterygii</taxon>
        <taxon>Teleostei</taxon>
        <taxon>Albuliformes</taxon>
        <taxon>Albulidae</taxon>
        <taxon>Albula</taxon>
    </lineage>
</organism>
<evidence type="ECO:0000313" key="2">
    <source>
        <dbReference type="Proteomes" id="UP000824540"/>
    </source>
</evidence>
<comment type="caution">
    <text evidence="1">The sequence shown here is derived from an EMBL/GenBank/DDBJ whole genome shotgun (WGS) entry which is preliminary data.</text>
</comment>
<name>A0A8T2PJS4_9TELE</name>
<evidence type="ECO:0000313" key="1">
    <source>
        <dbReference type="EMBL" id="KAG9349902.1"/>
    </source>
</evidence>
<accession>A0A8T2PJS4</accession>